<comment type="similarity">
    <text evidence="2">Belongs to the CD164 family.</text>
</comment>
<evidence type="ECO:0000256" key="5">
    <source>
        <dbReference type="ARBA" id="ARBA00022989"/>
    </source>
</evidence>
<evidence type="ECO:0000313" key="9">
    <source>
        <dbReference type="EMBL" id="CAH2221666.1"/>
    </source>
</evidence>
<evidence type="ECO:0000313" key="10">
    <source>
        <dbReference type="Proteomes" id="UP001295444"/>
    </source>
</evidence>
<keyword evidence="7" id="KW-0325">Glycoprotein</keyword>
<dbReference type="PANTHER" id="PTHR11337">
    <property type="entry name" value="MUCIN/PORIMIN"/>
    <property type="match status" value="1"/>
</dbReference>
<evidence type="ECO:0000256" key="4">
    <source>
        <dbReference type="ARBA" id="ARBA00022729"/>
    </source>
</evidence>
<gene>
    <name evidence="9" type="ORF">PECUL_23A038127</name>
</gene>
<evidence type="ECO:0000256" key="8">
    <source>
        <dbReference type="SAM" id="Phobius"/>
    </source>
</evidence>
<evidence type="ECO:0000256" key="2">
    <source>
        <dbReference type="ARBA" id="ARBA00005341"/>
    </source>
</evidence>
<keyword evidence="5 8" id="KW-1133">Transmembrane helix</keyword>
<dbReference type="InterPro" id="IPR007947">
    <property type="entry name" value="CD164_MGC24"/>
</dbReference>
<reference evidence="9" key="1">
    <citation type="submission" date="2022-03" db="EMBL/GenBank/DDBJ databases">
        <authorList>
            <person name="Alioto T."/>
            <person name="Alioto T."/>
            <person name="Gomez Garrido J."/>
        </authorList>
    </citation>
    <scope>NUCLEOTIDE SEQUENCE</scope>
</reference>
<dbReference type="Proteomes" id="UP001295444">
    <property type="component" value="Chromosome 01"/>
</dbReference>
<evidence type="ECO:0000256" key="7">
    <source>
        <dbReference type="ARBA" id="ARBA00023180"/>
    </source>
</evidence>
<name>A0AAD1R0V8_PELCU</name>
<sequence>MTLIPYKAETCRHLRSCESCTEGVNALNITCMWVSCSESENSSCVSTEEFMAESCLVFNTSSKCEDFLSPFIITPLSIPEVPPSNTLSPPVFHTGSFIGGGLLVIILQAIGYFVLKRLNGPERDYHTMEETAQ</sequence>
<dbReference type="EMBL" id="OW240912">
    <property type="protein sequence ID" value="CAH2221666.1"/>
    <property type="molecule type" value="Genomic_DNA"/>
</dbReference>
<feature type="transmembrane region" description="Helical" evidence="8">
    <location>
        <begin position="91"/>
        <end position="115"/>
    </location>
</feature>
<evidence type="ECO:0008006" key="11">
    <source>
        <dbReference type="Google" id="ProtNLM"/>
    </source>
</evidence>
<proteinExistence type="inferred from homology"/>
<evidence type="ECO:0000256" key="6">
    <source>
        <dbReference type="ARBA" id="ARBA00023136"/>
    </source>
</evidence>
<dbReference type="AlphaFoldDB" id="A0AAD1R0V8"/>
<keyword evidence="3 8" id="KW-0812">Transmembrane</keyword>
<dbReference type="GO" id="GO:0016020">
    <property type="term" value="C:membrane"/>
    <property type="evidence" value="ECO:0007669"/>
    <property type="project" value="UniProtKB-SubCell"/>
</dbReference>
<organism evidence="9 10">
    <name type="scientific">Pelobates cultripes</name>
    <name type="common">Western spadefoot toad</name>
    <dbReference type="NCBI Taxonomy" id="61616"/>
    <lineage>
        <taxon>Eukaryota</taxon>
        <taxon>Metazoa</taxon>
        <taxon>Chordata</taxon>
        <taxon>Craniata</taxon>
        <taxon>Vertebrata</taxon>
        <taxon>Euteleostomi</taxon>
        <taxon>Amphibia</taxon>
        <taxon>Batrachia</taxon>
        <taxon>Anura</taxon>
        <taxon>Pelobatoidea</taxon>
        <taxon>Pelobatidae</taxon>
        <taxon>Pelobates</taxon>
    </lineage>
</organism>
<keyword evidence="4" id="KW-0732">Signal</keyword>
<protein>
    <recommendedName>
        <fullName evidence="11">CD164 sialomucin-like 2 protein</fullName>
    </recommendedName>
</protein>
<comment type="subcellular location">
    <subcellularLocation>
        <location evidence="1">Membrane</location>
        <topology evidence="1">Single-pass type I membrane protein</topology>
    </subcellularLocation>
</comment>
<evidence type="ECO:0000256" key="1">
    <source>
        <dbReference type="ARBA" id="ARBA00004479"/>
    </source>
</evidence>
<dbReference type="GO" id="GO:0031410">
    <property type="term" value="C:cytoplasmic vesicle"/>
    <property type="evidence" value="ECO:0007669"/>
    <property type="project" value="TreeGrafter"/>
</dbReference>
<dbReference type="PANTHER" id="PTHR11337:SF8">
    <property type="entry name" value="VISGUN, ISOFORM E"/>
    <property type="match status" value="1"/>
</dbReference>
<accession>A0AAD1R0V8</accession>
<keyword evidence="10" id="KW-1185">Reference proteome</keyword>
<dbReference type="Pfam" id="PF05283">
    <property type="entry name" value="MGC-24"/>
    <property type="match status" value="1"/>
</dbReference>
<keyword evidence="6 8" id="KW-0472">Membrane</keyword>
<evidence type="ECO:0000256" key="3">
    <source>
        <dbReference type="ARBA" id="ARBA00022692"/>
    </source>
</evidence>